<evidence type="ECO:0000256" key="2">
    <source>
        <dbReference type="ARBA" id="ARBA00022664"/>
    </source>
</evidence>
<dbReference type="PANTHER" id="PTHR12755">
    <property type="entry name" value="CLEAVAGE/POLYADENYLATION FACTOR IA SUBUNIT CLP1P"/>
    <property type="match status" value="1"/>
</dbReference>
<feature type="domain" description="Clp1 P-loop" evidence="9">
    <location>
        <begin position="121"/>
        <end position="313"/>
    </location>
</feature>
<feature type="binding site" evidence="6">
    <location>
        <begin position="124"/>
        <end position="129"/>
    </location>
    <ligand>
        <name>ATP</name>
        <dbReference type="ChEBI" id="CHEBI:30616"/>
    </ligand>
</feature>
<dbReference type="Pfam" id="PF06807">
    <property type="entry name" value="Clp1"/>
    <property type="match status" value="1"/>
</dbReference>
<protein>
    <recommendedName>
        <fullName evidence="6">Protein CLP1 homolog</fullName>
    </recommendedName>
</protein>
<evidence type="ECO:0000259" key="9">
    <source>
        <dbReference type="Pfam" id="PF16575"/>
    </source>
</evidence>
<dbReference type="GO" id="GO:0031124">
    <property type="term" value="P:mRNA 3'-end processing"/>
    <property type="evidence" value="ECO:0007669"/>
    <property type="project" value="UniProtKB-UniRule"/>
</dbReference>
<comment type="caution">
    <text evidence="10">The sequence shown here is derived from an EMBL/GenBank/DDBJ whole genome shotgun (WGS) entry which is preliminary data.</text>
</comment>
<dbReference type="GO" id="GO:0005849">
    <property type="term" value="C:mRNA cleavage factor complex"/>
    <property type="evidence" value="ECO:0007669"/>
    <property type="project" value="InterPro"/>
</dbReference>
<evidence type="ECO:0000313" key="10">
    <source>
        <dbReference type="EMBL" id="KAL0483112.1"/>
    </source>
</evidence>
<dbReference type="InterPro" id="IPR028606">
    <property type="entry name" value="Clp1"/>
</dbReference>
<dbReference type="PANTHER" id="PTHR12755:SF6">
    <property type="entry name" value="POLYRIBONUCLEOTIDE 5'-HYDROXYL-KINASE CLP1"/>
    <property type="match status" value="1"/>
</dbReference>
<evidence type="ECO:0000313" key="11">
    <source>
        <dbReference type="Proteomes" id="UP001431209"/>
    </source>
</evidence>
<keyword evidence="5 6" id="KW-0539">Nucleus</keyword>
<evidence type="ECO:0000256" key="4">
    <source>
        <dbReference type="ARBA" id="ARBA00022840"/>
    </source>
</evidence>
<dbReference type="SUPFAM" id="SSF52540">
    <property type="entry name" value="P-loop containing nucleoside triphosphate hydrolases"/>
    <property type="match status" value="1"/>
</dbReference>
<dbReference type="AlphaFoldDB" id="A0AAW2Z3B3"/>
<proteinExistence type="inferred from homology"/>
<keyword evidence="11" id="KW-1185">Reference proteome</keyword>
<sequence>MNEENKNTYTLKPEEELRFEVDFGRSENDSVKMILTQGTAEIFGTEISQMKPYIFPGGSKLAIYTFSGCTLEMTGVTTNAYVASEAPMSAYYDISEQLEKEREQVNLQNPNSCGPRVLICGAADTGKSSLSKILINYATRLKSSVLFADLDVGQGEISIPGTLSIATVNTPIDIMEGFSLCSPLTYFFGYNSPDKNIPHYKMIVERVAEMLEVKTKHNPEFRRGGYIVNTCGWIEGAGYQLLTSIIQTLKISHVLVMGDDRLTNNLKRDLQPTGQENSNITITRLQKSGGVVNRSTNFRRLSRMQKIREYFNGTATKLSYHSIRLKFDEVQVFRVGNNIQAPAGALPIGEQSNFDPTQPREIPIVATLNSKILAVSHANVESEIPVKNVAGFVHVTGVDMDKREITVSAPSPGKIPKKFLILASLEWLED</sequence>
<reference evidence="10 11" key="1">
    <citation type="submission" date="2024-03" db="EMBL/GenBank/DDBJ databases">
        <title>The Acrasis kona genome and developmental transcriptomes reveal deep origins of eukaryotic multicellular pathways.</title>
        <authorList>
            <person name="Sheikh S."/>
            <person name="Fu C.-J."/>
            <person name="Brown M.W."/>
            <person name="Baldauf S.L."/>
        </authorList>
    </citation>
    <scope>NUCLEOTIDE SEQUENCE [LARGE SCALE GENOMIC DNA]</scope>
    <source>
        <strain evidence="10 11">ATCC MYA-3509</strain>
    </source>
</reference>
<dbReference type="Gene3D" id="2.60.120.1030">
    <property type="entry name" value="Clp1, DNA binding domain"/>
    <property type="match status" value="1"/>
</dbReference>
<evidence type="ECO:0000256" key="6">
    <source>
        <dbReference type="HAMAP-Rule" id="MF_03035"/>
    </source>
</evidence>
<keyword evidence="2 6" id="KW-0507">mRNA processing</keyword>
<dbReference type="Proteomes" id="UP001431209">
    <property type="component" value="Unassembled WGS sequence"/>
</dbReference>
<organism evidence="10 11">
    <name type="scientific">Acrasis kona</name>
    <dbReference type="NCBI Taxonomy" id="1008807"/>
    <lineage>
        <taxon>Eukaryota</taxon>
        <taxon>Discoba</taxon>
        <taxon>Heterolobosea</taxon>
        <taxon>Tetramitia</taxon>
        <taxon>Eutetramitia</taxon>
        <taxon>Acrasidae</taxon>
        <taxon>Acrasis</taxon>
    </lineage>
</organism>
<evidence type="ECO:0000256" key="3">
    <source>
        <dbReference type="ARBA" id="ARBA00022741"/>
    </source>
</evidence>
<evidence type="ECO:0000256" key="5">
    <source>
        <dbReference type="ARBA" id="ARBA00023242"/>
    </source>
</evidence>
<dbReference type="FunFam" id="2.60.120.1030:FF:000001">
    <property type="entry name" value="Protein CLP1 homolog 5"/>
    <property type="match status" value="1"/>
</dbReference>
<evidence type="ECO:0000259" key="7">
    <source>
        <dbReference type="Pfam" id="PF06807"/>
    </source>
</evidence>
<gene>
    <name evidence="10" type="ORF">AKO1_014998</name>
</gene>
<dbReference type="GO" id="GO:0006388">
    <property type="term" value="P:tRNA splicing, via endonucleolytic cleavage and ligation"/>
    <property type="evidence" value="ECO:0007669"/>
    <property type="project" value="TreeGrafter"/>
</dbReference>
<dbReference type="HAMAP" id="MF_03035">
    <property type="entry name" value="Clp1"/>
    <property type="match status" value="1"/>
</dbReference>
<keyword evidence="3 6" id="KW-0547">Nucleotide-binding</keyword>
<comment type="subcellular location">
    <subcellularLocation>
        <location evidence="1 6">Nucleus</location>
    </subcellularLocation>
</comment>
<dbReference type="InterPro" id="IPR027417">
    <property type="entry name" value="P-loop_NTPase"/>
</dbReference>
<dbReference type="InterPro" id="IPR038239">
    <property type="entry name" value="Clp1_N_sf"/>
</dbReference>
<dbReference type="GO" id="GO:0005524">
    <property type="term" value="F:ATP binding"/>
    <property type="evidence" value="ECO:0007669"/>
    <property type="project" value="UniProtKB-UniRule"/>
</dbReference>
<dbReference type="Pfam" id="PF16575">
    <property type="entry name" value="CLP1_P"/>
    <property type="match status" value="1"/>
</dbReference>
<dbReference type="Gene3D" id="2.40.30.330">
    <property type="entry name" value="Pre-mRNA cleavage complex subunit Clp1, C-terminal domain"/>
    <property type="match status" value="1"/>
</dbReference>
<comment type="similarity">
    <text evidence="6">Belongs to the Clp1 family. Clp1 subfamily.</text>
</comment>
<dbReference type="InterPro" id="IPR045116">
    <property type="entry name" value="Clp1/Grc3"/>
</dbReference>
<dbReference type="EMBL" id="JAOPGA020000931">
    <property type="protein sequence ID" value="KAL0483112.1"/>
    <property type="molecule type" value="Genomic_DNA"/>
</dbReference>
<dbReference type="InterPro" id="IPR038238">
    <property type="entry name" value="Clp1_C_sf"/>
</dbReference>
<feature type="binding site" evidence="6">
    <location>
        <position position="16"/>
    </location>
    <ligand>
        <name>ATP</name>
        <dbReference type="ChEBI" id="CHEBI:30616"/>
    </ligand>
</feature>
<feature type="binding site" evidence="6">
    <location>
        <position position="60"/>
    </location>
    <ligand>
        <name>ATP</name>
        <dbReference type="ChEBI" id="CHEBI:30616"/>
    </ligand>
</feature>
<dbReference type="InterPro" id="IPR010655">
    <property type="entry name" value="Clp1_C"/>
</dbReference>
<dbReference type="Pfam" id="PF16573">
    <property type="entry name" value="CLP1_N"/>
    <property type="match status" value="1"/>
</dbReference>
<evidence type="ECO:0000259" key="8">
    <source>
        <dbReference type="Pfam" id="PF16573"/>
    </source>
</evidence>
<dbReference type="Gene3D" id="3.40.50.300">
    <property type="entry name" value="P-loop containing nucleotide triphosphate hydrolases"/>
    <property type="match status" value="1"/>
</dbReference>
<evidence type="ECO:0000256" key="1">
    <source>
        <dbReference type="ARBA" id="ARBA00004123"/>
    </source>
</evidence>
<accession>A0AAW2Z3B3</accession>
<feature type="domain" description="Clp1 N-terminal" evidence="8">
    <location>
        <begin position="10"/>
        <end position="104"/>
    </location>
</feature>
<comment type="function">
    <text evidence="6">Required for endonucleolytic cleavage during polyadenylation-dependent pre-mRNA 3'-end formation.</text>
</comment>
<name>A0AAW2Z3B3_9EUKA</name>
<dbReference type="FunFam" id="2.40.30.330:FF:000002">
    <property type="entry name" value="Protein CLP1 homolog"/>
    <property type="match status" value="1"/>
</dbReference>
<keyword evidence="4 6" id="KW-0067">ATP-binding</keyword>
<dbReference type="InterPro" id="IPR032324">
    <property type="entry name" value="Clp1_N"/>
</dbReference>
<feature type="domain" description="Clp1 C-terminal" evidence="7">
    <location>
        <begin position="318"/>
        <end position="429"/>
    </location>
</feature>
<dbReference type="GO" id="GO:0051731">
    <property type="term" value="F:polynucleotide 5'-hydroxyl-kinase activity"/>
    <property type="evidence" value="ECO:0007669"/>
    <property type="project" value="InterPro"/>
</dbReference>
<dbReference type="InterPro" id="IPR032319">
    <property type="entry name" value="CLP1_P"/>
</dbReference>